<dbReference type="InterPro" id="IPR027417">
    <property type="entry name" value="P-loop_NTPase"/>
</dbReference>
<organism evidence="7">
    <name type="scientific">Hydrogenobacter sp</name>
    <dbReference type="NCBI Taxonomy" id="2152829"/>
    <lineage>
        <taxon>Bacteria</taxon>
        <taxon>Pseudomonadati</taxon>
        <taxon>Aquificota</taxon>
        <taxon>Aquificia</taxon>
        <taxon>Aquificales</taxon>
        <taxon>Aquificaceae</taxon>
        <taxon>Hydrogenobacter</taxon>
    </lineage>
</organism>
<dbReference type="InterPro" id="IPR001650">
    <property type="entry name" value="Helicase_C-like"/>
</dbReference>
<keyword evidence="2" id="KW-0378">Hydrolase</keyword>
<dbReference type="GO" id="GO:0016787">
    <property type="term" value="F:hydrolase activity"/>
    <property type="evidence" value="ECO:0007669"/>
    <property type="project" value="UniProtKB-KW"/>
</dbReference>
<dbReference type="GO" id="GO:0003676">
    <property type="term" value="F:nucleic acid binding"/>
    <property type="evidence" value="ECO:0007669"/>
    <property type="project" value="InterPro"/>
</dbReference>
<evidence type="ECO:0000259" key="6">
    <source>
        <dbReference type="PROSITE" id="PS51194"/>
    </source>
</evidence>
<dbReference type="PROSITE" id="PS51192">
    <property type="entry name" value="HELICASE_ATP_BIND_1"/>
    <property type="match status" value="1"/>
</dbReference>
<evidence type="ECO:0000259" key="5">
    <source>
        <dbReference type="PROSITE" id="PS51192"/>
    </source>
</evidence>
<keyword evidence="1" id="KW-0547">Nucleotide-binding</keyword>
<dbReference type="Pfam" id="PF00271">
    <property type="entry name" value="Helicase_C"/>
    <property type="match status" value="1"/>
</dbReference>
<dbReference type="SUPFAM" id="SSF52540">
    <property type="entry name" value="P-loop containing nucleoside triphosphate hydrolases"/>
    <property type="match status" value="1"/>
</dbReference>
<dbReference type="PANTHER" id="PTHR47961:SF6">
    <property type="entry name" value="DNA-DIRECTED DNA POLYMERASE"/>
    <property type="match status" value="1"/>
</dbReference>
<feature type="domain" description="Helicase ATP-binding" evidence="5">
    <location>
        <begin position="59"/>
        <end position="215"/>
    </location>
</feature>
<reference evidence="7" key="1">
    <citation type="journal article" date="2020" name="mSystems">
        <title>Genome- and Community-Level Interaction Insights into Carbon Utilization and Element Cycling Functions of Hydrothermarchaeota in Hydrothermal Sediment.</title>
        <authorList>
            <person name="Zhou Z."/>
            <person name="Liu Y."/>
            <person name="Xu W."/>
            <person name="Pan J."/>
            <person name="Luo Z.H."/>
            <person name="Li M."/>
        </authorList>
    </citation>
    <scope>NUCLEOTIDE SEQUENCE [LARGE SCALE GENOMIC DNA]</scope>
    <source>
        <strain evidence="7">SpSt-132</strain>
    </source>
</reference>
<dbReference type="InterPro" id="IPR050474">
    <property type="entry name" value="Hel308_SKI2-like"/>
</dbReference>
<dbReference type="GO" id="GO:0005524">
    <property type="term" value="F:ATP binding"/>
    <property type="evidence" value="ECO:0007669"/>
    <property type="project" value="UniProtKB-KW"/>
</dbReference>
<dbReference type="InterPro" id="IPR011545">
    <property type="entry name" value="DEAD/DEAH_box_helicase_dom"/>
</dbReference>
<keyword evidence="3 7" id="KW-0347">Helicase</keyword>
<comment type="caution">
    <text evidence="7">The sequence shown here is derived from an EMBL/GenBank/DDBJ whole genome shotgun (WGS) entry which is preliminary data.</text>
</comment>
<dbReference type="PROSITE" id="PS51194">
    <property type="entry name" value="HELICASE_CTER"/>
    <property type="match status" value="1"/>
</dbReference>
<dbReference type="GO" id="GO:0004386">
    <property type="term" value="F:helicase activity"/>
    <property type="evidence" value="ECO:0007669"/>
    <property type="project" value="UniProtKB-KW"/>
</dbReference>
<dbReference type="EMBL" id="DSFP01000066">
    <property type="protein sequence ID" value="HEW46495.1"/>
    <property type="molecule type" value="Genomic_DNA"/>
</dbReference>
<accession>A0A7C2VGH6</accession>
<dbReference type="InterPro" id="IPR014001">
    <property type="entry name" value="Helicase_ATP-bd"/>
</dbReference>
<dbReference type="Gene3D" id="3.40.50.300">
    <property type="entry name" value="P-loop containing nucleotide triphosphate hydrolases"/>
    <property type="match status" value="2"/>
</dbReference>
<name>A0A7C2VGH6_9AQUI</name>
<evidence type="ECO:0000256" key="3">
    <source>
        <dbReference type="ARBA" id="ARBA00022806"/>
    </source>
</evidence>
<protein>
    <submittedName>
        <fullName evidence="7">DEAD/DEAH box helicase</fullName>
    </submittedName>
</protein>
<sequence length="743" mass="85579">MGKALRIHVLKESYYRLDPPEGKVIYSDGKKTKEEELIKAKDIDERIDYPLLNPIQTVFYKFYKGGNALVASPTSSGKSLIAYLFMRNFEGRIVYTVPTRSLAKEKLLEFKRYYPNNVELRTGENVLEGFKEVKAKVVVSTYEHLAYSLRNRARWLEGLSAVVIDEVHQILKRWILEEIITSCIRDGVPMLCLSATLPGVEELSSWIGAELVIGSAWRPVPLYRSVESLVHYKPIRHGLEGEELLAGRLLNALFSLKNRDESVILFVPKKSLGWKLLELASKERIGIMNQTLPFEVEEEREPEIAFHNADVPKEEREEIEKAFREGRLKTLIATQTLAYGVNLPADRVIILTRFFRSRGKLKSIPDTLDILQMEGRAGRFGIRDVGYSNLLVYGAKEKDLERDLSQALNKPFSTATMEEGESLDILSFFLLLAHLYERDMPERYLESTYSFRHVSKEKVRKVESFLRSYGYLEGNTLSQKGLFCVRTGIPPTRFESFVLRKSLQLDTMTCIRPLLYMKRFDSLFFFLKEKERFEEDLQYIRGMLLPCGVDCLEDNTEQFLFYVEGITVRYANLKNPPGEFSYLSTDAIHLLRVLMDINKHGFYRFSTEEMIRIAHSVKYGIRPEYGGLAGIKGIGHIRANLLKEVLIESKVNPPSIGEPTANFLDIMEAEKLYDLLLEKVIDYRSLSTDRARDEVSKIRKILLNNRRGYMVDDKILLALGLFLEGPSAMKRTKKELVELIRWS</sequence>
<dbReference type="PANTHER" id="PTHR47961">
    <property type="entry name" value="DNA POLYMERASE THETA, PUTATIVE (AFU_ORTHOLOGUE AFUA_1G05260)-RELATED"/>
    <property type="match status" value="1"/>
</dbReference>
<gene>
    <name evidence="7" type="ORF">ENO47_07525</name>
</gene>
<dbReference type="AlphaFoldDB" id="A0A7C2VGH6"/>
<evidence type="ECO:0000256" key="2">
    <source>
        <dbReference type="ARBA" id="ARBA00022801"/>
    </source>
</evidence>
<dbReference type="CDD" id="cd17921">
    <property type="entry name" value="DEXHc_Ski2"/>
    <property type="match status" value="1"/>
</dbReference>
<evidence type="ECO:0000256" key="4">
    <source>
        <dbReference type="ARBA" id="ARBA00022840"/>
    </source>
</evidence>
<dbReference type="SMART" id="SM00490">
    <property type="entry name" value="HELICc"/>
    <property type="match status" value="1"/>
</dbReference>
<feature type="domain" description="Helicase C-terminal" evidence="6">
    <location>
        <begin position="248"/>
        <end position="423"/>
    </location>
</feature>
<evidence type="ECO:0000256" key="1">
    <source>
        <dbReference type="ARBA" id="ARBA00022741"/>
    </source>
</evidence>
<dbReference type="SMART" id="SM00487">
    <property type="entry name" value="DEXDc"/>
    <property type="match status" value="1"/>
</dbReference>
<evidence type="ECO:0000313" key="7">
    <source>
        <dbReference type="EMBL" id="HEW46495.1"/>
    </source>
</evidence>
<dbReference type="Pfam" id="PF00270">
    <property type="entry name" value="DEAD"/>
    <property type="match status" value="1"/>
</dbReference>
<proteinExistence type="predicted"/>
<keyword evidence="4" id="KW-0067">ATP-binding</keyword>